<dbReference type="Proteomes" id="UP000189670">
    <property type="component" value="Unassembled WGS sequence"/>
</dbReference>
<dbReference type="EMBL" id="ATBP01002022">
    <property type="protein sequence ID" value="ETR66381.1"/>
    <property type="molecule type" value="Genomic_DNA"/>
</dbReference>
<dbReference type="SUPFAM" id="SSF52266">
    <property type="entry name" value="SGNH hydrolase"/>
    <property type="match status" value="1"/>
</dbReference>
<accession>A0A1V1NUZ6</accession>
<gene>
    <name evidence="1" type="ORF">OMM_12862</name>
</gene>
<comment type="caution">
    <text evidence="1">The sequence shown here is derived from an EMBL/GenBank/DDBJ whole genome shotgun (WGS) entry which is preliminary data.</text>
</comment>
<dbReference type="AlphaFoldDB" id="A0A1V1NUZ6"/>
<reference evidence="2" key="1">
    <citation type="submission" date="2012-11" db="EMBL/GenBank/DDBJ databases">
        <authorList>
            <person name="Lucero-Rivera Y.E."/>
            <person name="Tovar-Ramirez D."/>
        </authorList>
    </citation>
    <scope>NUCLEOTIDE SEQUENCE [LARGE SCALE GENOMIC DNA]</scope>
    <source>
        <strain evidence="2">Araruama</strain>
    </source>
</reference>
<organism evidence="1 2">
    <name type="scientific">Candidatus Magnetoglobus multicellularis str. Araruama</name>
    <dbReference type="NCBI Taxonomy" id="890399"/>
    <lineage>
        <taxon>Bacteria</taxon>
        <taxon>Pseudomonadati</taxon>
        <taxon>Thermodesulfobacteriota</taxon>
        <taxon>Desulfobacteria</taxon>
        <taxon>Desulfobacterales</taxon>
        <taxon>Desulfobacteraceae</taxon>
        <taxon>Candidatus Magnetoglobus</taxon>
    </lineage>
</organism>
<evidence type="ECO:0000313" key="1">
    <source>
        <dbReference type="EMBL" id="ETR66381.1"/>
    </source>
</evidence>
<protein>
    <submittedName>
        <fullName evidence="1">Uncharacterized protein</fullName>
    </submittedName>
</protein>
<name>A0A1V1NUZ6_9BACT</name>
<evidence type="ECO:0000313" key="2">
    <source>
        <dbReference type="Proteomes" id="UP000189670"/>
    </source>
</evidence>
<proteinExistence type="predicted"/>
<sequence length="138" mass="16014">MKLRLINKKNLICFICLLILSEVAIHIFERYYLQTNVSTLYSYIEVFPNYYKLKPNTLITQPERYGDINYNINAHGFRKSDPIESDDKILFLGDSITFGLGVQESQLFTTLISKNKIHMVKELAVSACQCLDIRPKMN</sequence>